<comment type="caution">
    <text evidence="3">The sequence shown here is derived from an EMBL/GenBank/DDBJ whole genome shotgun (WGS) entry which is preliminary data.</text>
</comment>
<dbReference type="Pfam" id="PF09922">
    <property type="entry name" value="LiaF-like_C"/>
    <property type="match status" value="1"/>
</dbReference>
<dbReference type="InterPro" id="IPR024425">
    <property type="entry name" value="LiaF-like_C"/>
</dbReference>
<feature type="transmembrane region" description="Helical" evidence="1">
    <location>
        <begin position="31"/>
        <end position="48"/>
    </location>
</feature>
<dbReference type="InterPro" id="IPR047793">
    <property type="entry name" value="LiaF_C"/>
</dbReference>
<accession>A0ABU8HHF8</accession>
<protein>
    <submittedName>
        <fullName evidence="3">Cell wall-active antibiotics response protein LiaF</fullName>
    </submittedName>
</protein>
<feature type="domain" description="Cell wall-active antibiotics response LiaF-like C-terminal" evidence="2">
    <location>
        <begin position="125"/>
        <end position="238"/>
    </location>
</feature>
<dbReference type="NCBIfam" id="NF040535">
    <property type="entry name" value="LiaF_C_term"/>
    <property type="match status" value="1"/>
</dbReference>
<keyword evidence="1" id="KW-0472">Membrane</keyword>
<keyword evidence="1" id="KW-1133">Transmembrane helix</keyword>
<dbReference type="Proteomes" id="UP001312865">
    <property type="component" value="Unassembled WGS sequence"/>
</dbReference>
<evidence type="ECO:0000313" key="4">
    <source>
        <dbReference type="Proteomes" id="UP001312865"/>
    </source>
</evidence>
<sequence>MNIKADFISWTVLIGIILLLLEISLYDGGPILVLLVNLICIYFGRNHYEATFGKILFWFGLISLVITILNTFAFKFLLIAILVYVVVRYAQSKENPHHHKLKVPDEGGGYADEIVRSQPLFQNKWIGSQETTERVYEWNDINVQGGIGDTVVDLSYTVLPKGESVIFIRHFLGNIKILVPYEVEVNIQHSVIAGATNIFGIEEKTHFNKVFYYKTTRYEQATSKVKIVTSLGIGDIEVNRI</sequence>
<feature type="transmembrane region" description="Helical" evidence="1">
    <location>
        <begin position="55"/>
        <end position="87"/>
    </location>
</feature>
<name>A0ABU8HHF8_9BACI</name>
<gene>
    <name evidence="3" type="primary">liaF</name>
    <name evidence="3" type="ORF">WAK64_16455</name>
</gene>
<keyword evidence="1" id="KW-0812">Transmembrane</keyword>
<dbReference type="EMBL" id="JBBAXC010000014">
    <property type="protein sequence ID" value="MEI5908641.1"/>
    <property type="molecule type" value="Genomic_DNA"/>
</dbReference>
<keyword evidence="4" id="KW-1185">Reference proteome</keyword>
<organism evidence="3 4">
    <name type="scientific">Bacillus spongiae</name>
    <dbReference type="NCBI Taxonomy" id="2683610"/>
    <lineage>
        <taxon>Bacteria</taxon>
        <taxon>Bacillati</taxon>
        <taxon>Bacillota</taxon>
        <taxon>Bacilli</taxon>
        <taxon>Bacillales</taxon>
        <taxon>Bacillaceae</taxon>
        <taxon>Bacillus</taxon>
    </lineage>
</organism>
<evidence type="ECO:0000313" key="3">
    <source>
        <dbReference type="EMBL" id="MEI5908641.1"/>
    </source>
</evidence>
<evidence type="ECO:0000256" key="1">
    <source>
        <dbReference type="SAM" id="Phobius"/>
    </source>
</evidence>
<dbReference type="InterPro" id="IPR016975">
    <property type="entry name" value="Cell_wall_LiaF"/>
</dbReference>
<dbReference type="RefSeq" id="WP_336588086.1">
    <property type="nucleotide sequence ID" value="NZ_JBBAXC010000014.1"/>
</dbReference>
<evidence type="ECO:0000259" key="2">
    <source>
        <dbReference type="Pfam" id="PF09922"/>
    </source>
</evidence>
<reference evidence="3 4" key="1">
    <citation type="journal article" date="2018" name="J. Microbiol.">
        <title>Bacillus spongiae sp. nov., isolated from sponge of Jeju Island.</title>
        <authorList>
            <person name="Lee G.E."/>
            <person name="Im W.T."/>
            <person name="Park J.S."/>
        </authorList>
    </citation>
    <scope>NUCLEOTIDE SEQUENCE [LARGE SCALE GENOMIC DNA]</scope>
    <source>
        <strain evidence="3 4">135PIL107-10</strain>
    </source>
</reference>
<dbReference type="PIRSF" id="PIRSF031509">
    <property type="entry name" value="Cell_wall_LiaF/YvqF"/>
    <property type="match status" value="1"/>
</dbReference>
<proteinExistence type="predicted"/>
<feature type="transmembrane region" description="Helical" evidence="1">
    <location>
        <begin position="7"/>
        <end position="25"/>
    </location>
</feature>